<dbReference type="EMBL" id="JABZGF010000001">
    <property type="protein sequence ID" value="MBF0965589.1"/>
    <property type="molecule type" value="Genomic_DNA"/>
</dbReference>
<dbReference type="AlphaFoldDB" id="A0A929RND4"/>
<protein>
    <submittedName>
        <fullName evidence="2">Uncharacterized protein</fullName>
    </submittedName>
</protein>
<proteinExistence type="predicted"/>
<evidence type="ECO:0000313" key="3">
    <source>
        <dbReference type="Proteomes" id="UP000759246"/>
    </source>
</evidence>
<feature type="transmembrane region" description="Helical" evidence="1">
    <location>
        <begin position="6"/>
        <end position="23"/>
    </location>
</feature>
<organism evidence="2 3">
    <name type="scientific">Actinomyces bouchesdurhonensis</name>
    <dbReference type="NCBI Taxonomy" id="1852361"/>
    <lineage>
        <taxon>Bacteria</taxon>
        <taxon>Bacillati</taxon>
        <taxon>Actinomycetota</taxon>
        <taxon>Actinomycetes</taxon>
        <taxon>Actinomycetales</taxon>
        <taxon>Actinomycetaceae</taxon>
        <taxon>Actinomyces</taxon>
    </lineage>
</organism>
<keyword evidence="1" id="KW-0812">Transmembrane</keyword>
<evidence type="ECO:0000256" key="1">
    <source>
        <dbReference type="SAM" id="Phobius"/>
    </source>
</evidence>
<dbReference type="Proteomes" id="UP000759246">
    <property type="component" value="Unassembled WGS sequence"/>
</dbReference>
<feature type="transmembrane region" description="Helical" evidence="1">
    <location>
        <begin position="35"/>
        <end position="59"/>
    </location>
</feature>
<sequence length="60" mass="6799">MSVFHLVLAVVWLFVSVAFALLARFKHKLDMGIRIWPDVLASVSAFIVFITYMVCWVIGA</sequence>
<reference evidence="2" key="1">
    <citation type="submission" date="2020-04" db="EMBL/GenBank/DDBJ databases">
        <title>Deep metagenomics examines the oral microbiome during advanced dental caries in children, revealing novel taxa and co-occurrences with host molecules.</title>
        <authorList>
            <person name="Baker J.L."/>
            <person name="Morton J.T."/>
            <person name="Dinis M."/>
            <person name="Alvarez R."/>
            <person name="Tran N.C."/>
            <person name="Knight R."/>
            <person name="Edlund A."/>
        </authorList>
    </citation>
    <scope>NUCLEOTIDE SEQUENCE</scope>
    <source>
        <strain evidence="2">JCVI_30_bin.13</strain>
    </source>
</reference>
<keyword evidence="1" id="KW-1133">Transmembrane helix</keyword>
<evidence type="ECO:0000313" key="2">
    <source>
        <dbReference type="EMBL" id="MBF0965589.1"/>
    </source>
</evidence>
<keyword evidence="1" id="KW-0472">Membrane</keyword>
<gene>
    <name evidence="2" type="ORF">HXK09_00145</name>
</gene>
<comment type="caution">
    <text evidence="2">The sequence shown here is derived from an EMBL/GenBank/DDBJ whole genome shotgun (WGS) entry which is preliminary data.</text>
</comment>
<name>A0A929RND4_9ACTO</name>
<accession>A0A929RND4</accession>